<dbReference type="Proteomes" id="UP001600064">
    <property type="component" value="Unassembled WGS sequence"/>
</dbReference>
<sequence>MPLCIPRSIHPYHRGAIRFVALTRQIFLSGVFFANHEHLCGTNGEHRASRVNPDPKSQGGRNNNPPGRGLTRK</sequence>
<feature type="compositionally biased region" description="Low complexity" evidence="1">
    <location>
        <begin position="59"/>
        <end position="73"/>
    </location>
</feature>
<name>A0ABR4D715_9PEZI</name>
<accession>A0ABR4D715</accession>
<evidence type="ECO:0000313" key="2">
    <source>
        <dbReference type="EMBL" id="KAL2265875.1"/>
    </source>
</evidence>
<dbReference type="GeneID" id="98128389"/>
<comment type="caution">
    <text evidence="2">The sequence shown here is derived from an EMBL/GenBank/DDBJ whole genome shotgun (WGS) entry which is preliminary data.</text>
</comment>
<organism evidence="2 3">
    <name type="scientific">Remersonia thermophila</name>
    <dbReference type="NCBI Taxonomy" id="72144"/>
    <lineage>
        <taxon>Eukaryota</taxon>
        <taxon>Fungi</taxon>
        <taxon>Dikarya</taxon>
        <taxon>Ascomycota</taxon>
        <taxon>Pezizomycotina</taxon>
        <taxon>Sordariomycetes</taxon>
        <taxon>Sordariomycetidae</taxon>
        <taxon>Sordariales</taxon>
        <taxon>Sordariales incertae sedis</taxon>
        <taxon>Remersonia</taxon>
    </lineage>
</organism>
<gene>
    <name evidence="2" type="ORF">VTJ83DRAFT_6975</name>
</gene>
<protein>
    <submittedName>
        <fullName evidence="2">Uncharacterized protein</fullName>
    </submittedName>
</protein>
<reference evidence="2 3" key="1">
    <citation type="journal article" date="2024" name="Commun. Biol.">
        <title>Comparative genomic analysis of thermophilic fungi reveals convergent evolutionary adaptations and gene losses.</title>
        <authorList>
            <person name="Steindorff A.S."/>
            <person name="Aguilar-Pontes M.V."/>
            <person name="Robinson A.J."/>
            <person name="Andreopoulos B."/>
            <person name="LaButti K."/>
            <person name="Kuo A."/>
            <person name="Mondo S."/>
            <person name="Riley R."/>
            <person name="Otillar R."/>
            <person name="Haridas S."/>
            <person name="Lipzen A."/>
            <person name="Grimwood J."/>
            <person name="Schmutz J."/>
            <person name="Clum A."/>
            <person name="Reid I.D."/>
            <person name="Moisan M.C."/>
            <person name="Butler G."/>
            <person name="Nguyen T.T.M."/>
            <person name="Dewar K."/>
            <person name="Conant G."/>
            <person name="Drula E."/>
            <person name="Henrissat B."/>
            <person name="Hansel C."/>
            <person name="Singer S."/>
            <person name="Hutchinson M.I."/>
            <person name="de Vries R.P."/>
            <person name="Natvig D.O."/>
            <person name="Powell A.J."/>
            <person name="Tsang A."/>
            <person name="Grigoriev I.V."/>
        </authorList>
    </citation>
    <scope>NUCLEOTIDE SEQUENCE [LARGE SCALE GENOMIC DNA]</scope>
    <source>
        <strain evidence="2 3">ATCC 22073</strain>
    </source>
</reference>
<dbReference type="RefSeq" id="XP_070864602.1">
    <property type="nucleotide sequence ID" value="XM_071013745.1"/>
</dbReference>
<evidence type="ECO:0000256" key="1">
    <source>
        <dbReference type="SAM" id="MobiDB-lite"/>
    </source>
</evidence>
<proteinExistence type="predicted"/>
<evidence type="ECO:0000313" key="3">
    <source>
        <dbReference type="Proteomes" id="UP001600064"/>
    </source>
</evidence>
<keyword evidence="3" id="KW-1185">Reference proteome</keyword>
<dbReference type="EMBL" id="JAZGUE010000006">
    <property type="protein sequence ID" value="KAL2265875.1"/>
    <property type="molecule type" value="Genomic_DNA"/>
</dbReference>
<feature type="region of interest" description="Disordered" evidence="1">
    <location>
        <begin position="42"/>
        <end position="73"/>
    </location>
</feature>